<reference evidence="2 3" key="1">
    <citation type="submission" date="2019-03" db="EMBL/GenBank/DDBJ databases">
        <title>Genomic Encyclopedia of Type Strains, Phase IV (KMG-IV): sequencing the most valuable type-strain genomes for metagenomic binning, comparative biology and taxonomic classification.</title>
        <authorList>
            <person name="Goeker M."/>
        </authorList>
    </citation>
    <scope>NUCLEOTIDE SEQUENCE [LARGE SCALE GENOMIC DNA]</scope>
    <source>
        <strain evidence="2 3">DSM 100048</strain>
    </source>
</reference>
<sequence>MTTPKRIAFKDIAAAPLNWKAPSSTAQETDHTDNKDTQEEHDSKK</sequence>
<dbReference type="Proteomes" id="UP000294692">
    <property type="component" value="Unassembled WGS sequence"/>
</dbReference>
<name>A0A4R3VGW5_9BURK</name>
<dbReference type="EMBL" id="SMBX01000001">
    <property type="protein sequence ID" value="TCV03062.1"/>
    <property type="molecule type" value="Genomic_DNA"/>
</dbReference>
<gene>
    <name evidence="2" type="ORF">EV686_101524</name>
</gene>
<dbReference type="AlphaFoldDB" id="A0A4R3VGW5"/>
<protein>
    <submittedName>
        <fullName evidence="2">Uncharacterized protein</fullName>
    </submittedName>
</protein>
<organism evidence="2 3">
    <name type="scientific">Paracandidimonas soli</name>
    <dbReference type="NCBI Taxonomy" id="1917182"/>
    <lineage>
        <taxon>Bacteria</taxon>
        <taxon>Pseudomonadati</taxon>
        <taxon>Pseudomonadota</taxon>
        <taxon>Betaproteobacteria</taxon>
        <taxon>Burkholderiales</taxon>
        <taxon>Alcaligenaceae</taxon>
        <taxon>Paracandidimonas</taxon>
    </lineage>
</organism>
<feature type="region of interest" description="Disordered" evidence="1">
    <location>
        <begin position="15"/>
        <end position="45"/>
    </location>
</feature>
<evidence type="ECO:0000313" key="2">
    <source>
        <dbReference type="EMBL" id="TCV03062.1"/>
    </source>
</evidence>
<evidence type="ECO:0000256" key="1">
    <source>
        <dbReference type="SAM" id="MobiDB-lite"/>
    </source>
</evidence>
<evidence type="ECO:0000313" key="3">
    <source>
        <dbReference type="Proteomes" id="UP000294692"/>
    </source>
</evidence>
<accession>A0A4R3VGW5</accession>
<feature type="compositionally biased region" description="Basic and acidic residues" evidence="1">
    <location>
        <begin position="28"/>
        <end position="45"/>
    </location>
</feature>
<keyword evidence="3" id="KW-1185">Reference proteome</keyword>
<comment type="caution">
    <text evidence="2">The sequence shown here is derived from an EMBL/GenBank/DDBJ whole genome shotgun (WGS) entry which is preliminary data.</text>
</comment>
<proteinExistence type="predicted"/>
<dbReference type="RefSeq" id="WP_165972471.1">
    <property type="nucleotide sequence ID" value="NZ_JBHRVM010000001.1"/>
</dbReference>